<evidence type="ECO:0000256" key="7">
    <source>
        <dbReference type="ARBA" id="ARBA00024343"/>
    </source>
</evidence>
<dbReference type="CDD" id="cd00018">
    <property type="entry name" value="AP2"/>
    <property type="match status" value="1"/>
</dbReference>
<keyword evidence="4" id="KW-0010">Activator</keyword>
<dbReference type="InterPro" id="IPR051032">
    <property type="entry name" value="AP2/ERF_TF_ERF_subfamily"/>
</dbReference>
<dbReference type="InterPro" id="IPR001471">
    <property type="entry name" value="AP2/ERF_dom"/>
</dbReference>
<feature type="region of interest" description="Disordered" evidence="8">
    <location>
        <begin position="96"/>
        <end position="163"/>
    </location>
</feature>
<keyword evidence="5" id="KW-0804">Transcription</keyword>
<dbReference type="FunFam" id="3.30.730.10:FF:000001">
    <property type="entry name" value="Ethylene-responsive transcription factor 2"/>
    <property type="match status" value="1"/>
</dbReference>
<sequence length="175" mass="19624">MEEEKTGGAGEDLFKGRLCRGEEEEEGGEHPVYRGVRRRRWGKWVSEIRQPKNKRRIWLGTYETAQMAARAHDVAALTLKGNSALLNFPELVNKLPRPCSTDPRDIQSAAAEAARTFNNPQSSASSSNPPYKENDTNNDDMSDTTDGSQERAKGLDMGSSTDLELRLELFRRPDL</sequence>
<evidence type="ECO:0000256" key="3">
    <source>
        <dbReference type="ARBA" id="ARBA00023125"/>
    </source>
</evidence>
<keyword evidence="2" id="KW-0805">Transcription regulation</keyword>
<comment type="subcellular location">
    <subcellularLocation>
        <location evidence="1">Nucleus</location>
    </subcellularLocation>
</comment>
<dbReference type="AlphaFoldDB" id="A0A0D6R4W1"/>
<keyword evidence="3" id="KW-0238">DNA-binding</keyword>
<feature type="compositionally biased region" description="Basic and acidic residues" evidence="8">
    <location>
        <begin position="1"/>
        <end position="21"/>
    </location>
</feature>
<accession>A0A0D6R4W1</accession>
<reference evidence="10" key="1">
    <citation type="submission" date="2015-03" db="EMBL/GenBank/DDBJ databases">
        <title>A transcriptome of Araucaria cunninghamii, an australian fine timber species.</title>
        <authorList>
            <person name="Jing Yi C.J.Y."/>
            <person name="Yin San L.Y.S."/>
            <person name="Abdul Karim S.S."/>
            <person name="Wan Azmi N.N."/>
            <person name="Hercus R.R."/>
            <person name="Croft L.L."/>
        </authorList>
    </citation>
    <scope>NUCLEOTIDE SEQUENCE</scope>
    <source>
        <strain evidence="10">MI0301</strain>
        <tissue evidence="10">Leaf</tissue>
    </source>
</reference>
<evidence type="ECO:0000256" key="6">
    <source>
        <dbReference type="ARBA" id="ARBA00023242"/>
    </source>
</evidence>
<dbReference type="EMBL" id="GCKF01031583">
    <property type="protein sequence ID" value="JAG97741.1"/>
    <property type="molecule type" value="Transcribed_RNA"/>
</dbReference>
<keyword evidence="6" id="KW-0539">Nucleus</keyword>
<evidence type="ECO:0000256" key="2">
    <source>
        <dbReference type="ARBA" id="ARBA00023015"/>
    </source>
</evidence>
<dbReference type="InterPro" id="IPR036955">
    <property type="entry name" value="AP2/ERF_dom_sf"/>
</dbReference>
<dbReference type="GO" id="GO:0003700">
    <property type="term" value="F:DNA-binding transcription factor activity"/>
    <property type="evidence" value="ECO:0007669"/>
    <property type="project" value="InterPro"/>
</dbReference>
<feature type="domain" description="AP2/ERF" evidence="9">
    <location>
        <begin position="32"/>
        <end position="89"/>
    </location>
</feature>
<dbReference type="GO" id="GO:0005634">
    <property type="term" value="C:nucleus"/>
    <property type="evidence" value="ECO:0007669"/>
    <property type="project" value="UniProtKB-SubCell"/>
</dbReference>
<dbReference type="InterPro" id="IPR016177">
    <property type="entry name" value="DNA-bd_dom_sf"/>
</dbReference>
<comment type="similarity">
    <text evidence="7">Belongs to the AP2/ERF transcription factor family. ERF subfamily.</text>
</comment>
<dbReference type="PANTHER" id="PTHR31985:SF292">
    <property type="entry name" value="AP2_ERF DOMAIN-CONTAINING PROTEIN"/>
    <property type="match status" value="1"/>
</dbReference>
<feature type="region of interest" description="Disordered" evidence="8">
    <location>
        <begin position="1"/>
        <end position="30"/>
    </location>
</feature>
<dbReference type="SMART" id="SM00380">
    <property type="entry name" value="AP2"/>
    <property type="match status" value="1"/>
</dbReference>
<proteinExistence type="inferred from homology"/>
<dbReference type="PANTHER" id="PTHR31985">
    <property type="entry name" value="ETHYLENE-RESPONSIVE TRANSCRIPTION FACTOR ERF042-RELATED"/>
    <property type="match status" value="1"/>
</dbReference>
<dbReference type="EMBL" id="GCKF01031584">
    <property type="protein sequence ID" value="JAG97740.1"/>
    <property type="molecule type" value="Transcribed_RNA"/>
</dbReference>
<evidence type="ECO:0000256" key="1">
    <source>
        <dbReference type="ARBA" id="ARBA00004123"/>
    </source>
</evidence>
<organism evidence="10">
    <name type="scientific">Araucaria cunninghamii</name>
    <name type="common">Hoop pine</name>
    <name type="synonym">Moreton Bay pine</name>
    <dbReference type="NCBI Taxonomy" id="56994"/>
    <lineage>
        <taxon>Eukaryota</taxon>
        <taxon>Viridiplantae</taxon>
        <taxon>Streptophyta</taxon>
        <taxon>Embryophyta</taxon>
        <taxon>Tracheophyta</taxon>
        <taxon>Spermatophyta</taxon>
        <taxon>Pinopsida</taxon>
        <taxon>Pinidae</taxon>
        <taxon>Conifers II</taxon>
        <taxon>Araucariales</taxon>
        <taxon>Araucariaceae</taxon>
        <taxon>Araucaria</taxon>
    </lineage>
</organism>
<feature type="compositionally biased region" description="Low complexity" evidence="8">
    <location>
        <begin position="118"/>
        <end position="130"/>
    </location>
</feature>
<name>A0A0D6R4W1_ARACU</name>
<evidence type="ECO:0000256" key="5">
    <source>
        <dbReference type="ARBA" id="ARBA00023163"/>
    </source>
</evidence>
<dbReference type="Pfam" id="PF00847">
    <property type="entry name" value="AP2"/>
    <property type="match status" value="1"/>
</dbReference>
<evidence type="ECO:0000313" key="10">
    <source>
        <dbReference type="EMBL" id="JAG97741.1"/>
    </source>
</evidence>
<evidence type="ECO:0000256" key="4">
    <source>
        <dbReference type="ARBA" id="ARBA00023159"/>
    </source>
</evidence>
<protein>
    <recommendedName>
        <fullName evidence="9">AP2/ERF domain-containing protein</fullName>
    </recommendedName>
</protein>
<dbReference type="GO" id="GO:0003677">
    <property type="term" value="F:DNA binding"/>
    <property type="evidence" value="ECO:0007669"/>
    <property type="project" value="UniProtKB-KW"/>
</dbReference>
<dbReference type="SUPFAM" id="SSF54171">
    <property type="entry name" value="DNA-binding domain"/>
    <property type="match status" value="1"/>
</dbReference>
<evidence type="ECO:0000259" key="9">
    <source>
        <dbReference type="PROSITE" id="PS51032"/>
    </source>
</evidence>
<dbReference type="PROSITE" id="PS51032">
    <property type="entry name" value="AP2_ERF"/>
    <property type="match status" value="1"/>
</dbReference>
<dbReference type="Gene3D" id="3.30.730.10">
    <property type="entry name" value="AP2/ERF domain"/>
    <property type="match status" value="1"/>
</dbReference>
<evidence type="ECO:0000256" key="8">
    <source>
        <dbReference type="SAM" id="MobiDB-lite"/>
    </source>
</evidence>
<dbReference type="PRINTS" id="PR00367">
    <property type="entry name" value="ETHRSPELEMNT"/>
</dbReference>